<comment type="caution">
    <text evidence="3">The sequence shown here is derived from an EMBL/GenBank/DDBJ whole genome shotgun (WGS) entry which is preliminary data.</text>
</comment>
<dbReference type="InterPro" id="IPR036365">
    <property type="entry name" value="PGBD-like_sf"/>
</dbReference>
<dbReference type="InterPro" id="IPR031304">
    <property type="entry name" value="SLT_2"/>
</dbReference>
<reference evidence="3 4" key="1">
    <citation type="submission" date="2022-10" db="EMBL/GenBank/DDBJ databases">
        <title>Defluviimonas sp. nov., isolated from ocean surface sediments.</title>
        <authorList>
            <person name="He W."/>
            <person name="Wang L."/>
            <person name="Zhang D.-F."/>
        </authorList>
    </citation>
    <scope>NUCLEOTIDE SEQUENCE [LARGE SCALE GENOMIC DNA]</scope>
    <source>
        <strain evidence="3 4">WL0050</strain>
    </source>
</reference>
<dbReference type="SUPFAM" id="SSF53955">
    <property type="entry name" value="Lysozyme-like"/>
    <property type="match status" value="1"/>
</dbReference>
<dbReference type="CDD" id="cd13399">
    <property type="entry name" value="Slt35-like"/>
    <property type="match status" value="1"/>
</dbReference>
<dbReference type="InterPro" id="IPR023346">
    <property type="entry name" value="Lysozyme-like_dom_sf"/>
</dbReference>
<evidence type="ECO:0000313" key="3">
    <source>
        <dbReference type="EMBL" id="MCV2872326.1"/>
    </source>
</evidence>
<dbReference type="NCBIfam" id="TIGR02283">
    <property type="entry name" value="MltB_2"/>
    <property type="match status" value="1"/>
</dbReference>
<proteinExistence type="predicted"/>
<dbReference type="InterPro" id="IPR043426">
    <property type="entry name" value="MltB-like"/>
</dbReference>
<evidence type="ECO:0000259" key="2">
    <source>
        <dbReference type="Pfam" id="PF13406"/>
    </source>
</evidence>
<dbReference type="Pfam" id="PF01471">
    <property type="entry name" value="PG_binding_1"/>
    <property type="match status" value="1"/>
</dbReference>
<evidence type="ECO:0000313" key="4">
    <source>
        <dbReference type="Proteomes" id="UP001652564"/>
    </source>
</evidence>
<name>A0ABT2ZNK4_9RHOB</name>
<dbReference type="Pfam" id="PF13406">
    <property type="entry name" value="SLT_2"/>
    <property type="match status" value="1"/>
</dbReference>
<dbReference type="Gene3D" id="1.10.530.10">
    <property type="match status" value="1"/>
</dbReference>
<dbReference type="Gene3D" id="1.10.8.350">
    <property type="entry name" value="Bacterial muramidase"/>
    <property type="match status" value="1"/>
</dbReference>
<dbReference type="InterPro" id="IPR011970">
    <property type="entry name" value="MltB_2"/>
</dbReference>
<dbReference type="PANTHER" id="PTHR30163">
    <property type="entry name" value="MEMBRANE-BOUND LYTIC MUREIN TRANSGLYCOSYLASE B"/>
    <property type="match status" value="1"/>
</dbReference>
<feature type="domain" description="Transglycosylase SLT" evidence="2">
    <location>
        <begin position="16"/>
        <end position="307"/>
    </location>
</feature>
<dbReference type="EMBL" id="JAOWKZ010000002">
    <property type="protein sequence ID" value="MCV2872326.1"/>
    <property type="molecule type" value="Genomic_DNA"/>
</dbReference>
<dbReference type="SUPFAM" id="SSF47090">
    <property type="entry name" value="PGBD-like"/>
    <property type="match status" value="1"/>
</dbReference>
<evidence type="ECO:0000259" key="1">
    <source>
        <dbReference type="Pfam" id="PF01471"/>
    </source>
</evidence>
<organism evidence="3 4">
    <name type="scientific">Albidovulum litorale</name>
    <dbReference type="NCBI Taxonomy" id="2984134"/>
    <lineage>
        <taxon>Bacteria</taxon>
        <taxon>Pseudomonadati</taxon>
        <taxon>Pseudomonadota</taxon>
        <taxon>Alphaproteobacteria</taxon>
        <taxon>Rhodobacterales</taxon>
        <taxon>Paracoccaceae</taxon>
        <taxon>Albidovulum</taxon>
    </lineage>
</organism>
<accession>A0ABT2ZNK4</accession>
<sequence length="384" mass="41651">MHGPEKLVAVTANAGFDRWIEEFRGRALAKGIDAAVFDRAMTGIGYNTDVIGKDRNQSEFTKTIWDYLDSAASDTRIANGKAALAANRDLLERIEAAYGVEKEVVVAIWGLESAYGTFRGSTPMIEALATLAYDGRRGTFFESQLIAALTIVQAGDVDPRAMTGSWAGAMGHTQFIPTSYLDYAVDFTGDGKRDIWSDDPSDALASTAAYLAGFGWTKGQPWGVEVRLPDGFDVELTGERIKKSPADWAVMGIRDMAGNPVSDHGPASILLPAGAKGAAFMIFQNFHVIERYNTADAYVIGVGHLADRIRGGDPIRADWPREDRALLLAERRELQERLTSAGFDTQGVDGKIGPNTIAAIRAFQRKAGLVPDGYASLDVLKRLR</sequence>
<dbReference type="Proteomes" id="UP001652564">
    <property type="component" value="Unassembled WGS sequence"/>
</dbReference>
<dbReference type="InterPro" id="IPR036366">
    <property type="entry name" value="PGBDSf"/>
</dbReference>
<keyword evidence="4" id="KW-1185">Reference proteome</keyword>
<dbReference type="PANTHER" id="PTHR30163:SF8">
    <property type="entry name" value="LYTIC MUREIN TRANSGLYCOSYLASE"/>
    <property type="match status" value="1"/>
</dbReference>
<dbReference type="InterPro" id="IPR002477">
    <property type="entry name" value="Peptidoglycan-bd-like"/>
</dbReference>
<protein>
    <submittedName>
        <fullName evidence="3">Lytic murein transglycosylase</fullName>
    </submittedName>
</protein>
<gene>
    <name evidence="3" type="ORF">OEZ71_08465</name>
</gene>
<feature type="domain" description="Peptidoglycan binding-like" evidence="1">
    <location>
        <begin position="330"/>
        <end position="383"/>
    </location>
</feature>
<dbReference type="Gene3D" id="1.10.101.10">
    <property type="entry name" value="PGBD-like superfamily/PGBD"/>
    <property type="match status" value="1"/>
</dbReference>